<keyword evidence="2" id="KW-1185">Reference proteome</keyword>
<evidence type="ECO:0000313" key="2">
    <source>
        <dbReference type="Proteomes" id="UP001497512"/>
    </source>
</evidence>
<dbReference type="EMBL" id="OZ019895">
    <property type="protein sequence ID" value="CAK9220683.1"/>
    <property type="molecule type" value="Genomic_DNA"/>
</dbReference>
<accession>A0ABP0UGH9</accession>
<dbReference type="Proteomes" id="UP001497512">
    <property type="component" value="Chromosome 3"/>
</dbReference>
<gene>
    <name evidence="1" type="ORF">CSSPTR1EN2_LOCUS15579</name>
</gene>
<sequence length="126" mass="13592">MVAVVIAVAAISNHNSLLPISSAFVAKPQNSSSDLVLPCSSSLWILQLEAGSCKSMWELKRYEWNLQIGGIARGLGAWQVLVLNQFRLLSATVTVIFFRALDWMANGGGIEALLLGSCGHLLSSKY</sequence>
<reference evidence="1" key="1">
    <citation type="submission" date="2024-02" db="EMBL/GenBank/DDBJ databases">
        <authorList>
            <consortium name="ELIXIR-Norway"/>
            <consortium name="Elixir Norway"/>
        </authorList>
    </citation>
    <scope>NUCLEOTIDE SEQUENCE</scope>
</reference>
<proteinExistence type="predicted"/>
<organism evidence="1 2">
    <name type="scientific">Sphagnum troendelagicum</name>
    <dbReference type="NCBI Taxonomy" id="128251"/>
    <lineage>
        <taxon>Eukaryota</taxon>
        <taxon>Viridiplantae</taxon>
        <taxon>Streptophyta</taxon>
        <taxon>Embryophyta</taxon>
        <taxon>Bryophyta</taxon>
        <taxon>Sphagnophytina</taxon>
        <taxon>Sphagnopsida</taxon>
        <taxon>Sphagnales</taxon>
        <taxon>Sphagnaceae</taxon>
        <taxon>Sphagnum</taxon>
    </lineage>
</organism>
<protein>
    <submittedName>
        <fullName evidence="1">Uncharacterized protein</fullName>
    </submittedName>
</protein>
<evidence type="ECO:0000313" key="1">
    <source>
        <dbReference type="EMBL" id="CAK9220683.1"/>
    </source>
</evidence>
<name>A0ABP0UGH9_9BRYO</name>